<feature type="transmembrane region" description="Helical" evidence="1">
    <location>
        <begin position="6"/>
        <end position="26"/>
    </location>
</feature>
<comment type="caution">
    <text evidence="2">The sequence shown here is derived from an EMBL/GenBank/DDBJ whole genome shotgun (WGS) entry which is preliminary data.</text>
</comment>
<keyword evidence="3" id="KW-1185">Reference proteome</keyword>
<name>A0ABS1J8I6_9BACL</name>
<proteinExistence type="predicted"/>
<evidence type="ECO:0000313" key="2">
    <source>
        <dbReference type="EMBL" id="MBL0386597.1"/>
    </source>
</evidence>
<dbReference type="EMBL" id="JAEQNB010000002">
    <property type="protein sequence ID" value="MBL0386597.1"/>
    <property type="molecule type" value="Genomic_DNA"/>
</dbReference>
<reference evidence="2 3" key="1">
    <citation type="submission" date="2021-01" db="EMBL/GenBank/DDBJ databases">
        <title>Tumebacillus sp. strain ITR2 16S ribosomal RNA gene Genome sequencing and assembly.</title>
        <authorList>
            <person name="Kang M."/>
        </authorList>
    </citation>
    <scope>NUCLEOTIDE SEQUENCE [LARGE SCALE GENOMIC DNA]</scope>
    <source>
        <strain evidence="2 3">ITR2</strain>
    </source>
</reference>
<gene>
    <name evidence="2" type="ORF">JJB07_08035</name>
</gene>
<sequence length="93" mass="10318">MLTGWMLYTMWAVLGLIGLNWLVDMYRSLVGKTFSADTLSGVLGDMMTTVLPMLVLAWAMGVDSTGWIVLIGYYLTGLGVVWKQLSNLKNKLL</sequence>
<dbReference type="RefSeq" id="WP_201633374.1">
    <property type="nucleotide sequence ID" value="NZ_JAEQNB010000002.1"/>
</dbReference>
<dbReference type="Proteomes" id="UP000602284">
    <property type="component" value="Unassembled WGS sequence"/>
</dbReference>
<protein>
    <submittedName>
        <fullName evidence="2">Uncharacterized protein</fullName>
    </submittedName>
</protein>
<keyword evidence="1" id="KW-1133">Transmembrane helix</keyword>
<evidence type="ECO:0000256" key="1">
    <source>
        <dbReference type="SAM" id="Phobius"/>
    </source>
</evidence>
<feature type="transmembrane region" description="Helical" evidence="1">
    <location>
        <begin position="38"/>
        <end position="59"/>
    </location>
</feature>
<evidence type="ECO:0000313" key="3">
    <source>
        <dbReference type="Proteomes" id="UP000602284"/>
    </source>
</evidence>
<organism evidence="2 3">
    <name type="scientific">Tumebacillus amylolyticus</name>
    <dbReference type="NCBI Taxonomy" id="2801339"/>
    <lineage>
        <taxon>Bacteria</taxon>
        <taxon>Bacillati</taxon>
        <taxon>Bacillota</taxon>
        <taxon>Bacilli</taxon>
        <taxon>Bacillales</taxon>
        <taxon>Alicyclobacillaceae</taxon>
        <taxon>Tumebacillus</taxon>
    </lineage>
</organism>
<accession>A0ABS1J8I6</accession>
<feature type="transmembrane region" description="Helical" evidence="1">
    <location>
        <begin position="65"/>
        <end position="82"/>
    </location>
</feature>
<keyword evidence="1" id="KW-0472">Membrane</keyword>
<keyword evidence="1" id="KW-0812">Transmembrane</keyword>